<evidence type="ECO:0000256" key="2">
    <source>
        <dbReference type="SAM" id="SignalP"/>
    </source>
</evidence>
<gene>
    <name evidence="3" type="ORF">BDV98DRAFT_586997</name>
</gene>
<sequence length="219" mass="22958">MMFLPSFCVFATLALLFATSAEFASLEASPAPSLTTVTLHELFPEPTVIPVTPPGSFFDESFEVLGTNEAGWTTYEYKYGYELVVSTGDPNTSTSGQTDGFETVLPTTSVTYTWVVGDSGRAVDNAGTHLASCVFTIGGQGHCEDAASLEARQSFQPLAPESGDVRILREGDGEDSEEEDTGGNDDGGERAEGAARAVWISAGLAAAATLFSGSALLFL</sequence>
<reference evidence="3 4" key="1">
    <citation type="journal article" date="2019" name="Nat. Ecol. Evol.">
        <title>Megaphylogeny resolves global patterns of mushroom evolution.</title>
        <authorList>
            <person name="Varga T."/>
            <person name="Krizsan K."/>
            <person name="Foldi C."/>
            <person name="Dima B."/>
            <person name="Sanchez-Garcia M."/>
            <person name="Sanchez-Ramirez S."/>
            <person name="Szollosi G.J."/>
            <person name="Szarkandi J.G."/>
            <person name="Papp V."/>
            <person name="Albert L."/>
            <person name="Andreopoulos W."/>
            <person name="Angelini C."/>
            <person name="Antonin V."/>
            <person name="Barry K.W."/>
            <person name="Bougher N.L."/>
            <person name="Buchanan P."/>
            <person name="Buyck B."/>
            <person name="Bense V."/>
            <person name="Catcheside P."/>
            <person name="Chovatia M."/>
            <person name="Cooper J."/>
            <person name="Damon W."/>
            <person name="Desjardin D."/>
            <person name="Finy P."/>
            <person name="Geml J."/>
            <person name="Haridas S."/>
            <person name="Hughes K."/>
            <person name="Justo A."/>
            <person name="Karasinski D."/>
            <person name="Kautmanova I."/>
            <person name="Kiss B."/>
            <person name="Kocsube S."/>
            <person name="Kotiranta H."/>
            <person name="LaButti K.M."/>
            <person name="Lechner B.E."/>
            <person name="Liimatainen K."/>
            <person name="Lipzen A."/>
            <person name="Lukacs Z."/>
            <person name="Mihaltcheva S."/>
            <person name="Morgado L.N."/>
            <person name="Niskanen T."/>
            <person name="Noordeloos M.E."/>
            <person name="Ohm R.A."/>
            <person name="Ortiz-Santana B."/>
            <person name="Ovrebo C."/>
            <person name="Racz N."/>
            <person name="Riley R."/>
            <person name="Savchenko A."/>
            <person name="Shiryaev A."/>
            <person name="Soop K."/>
            <person name="Spirin V."/>
            <person name="Szebenyi C."/>
            <person name="Tomsovsky M."/>
            <person name="Tulloss R.E."/>
            <person name="Uehling J."/>
            <person name="Grigoriev I.V."/>
            <person name="Vagvolgyi C."/>
            <person name="Papp T."/>
            <person name="Martin F.M."/>
            <person name="Miettinen O."/>
            <person name="Hibbett D.S."/>
            <person name="Nagy L.G."/>
        </authorList>
    </citation>
    <scope>NUCLEOTIDE SEQUENCE [LARGE SCALE GENOMIC DNA]</scope>
    <source>
        <strain evidence="3 4">CBS 309.79</strain>
    </source>
</reference>
<organism evidence="3 4">
    <name type="scientific">Pterulicium gracile</name>
    <dbReference type="NCBI Taxonomy" id="1884261"/>
    <lineage>
        <taxon>Eukaryota</taxon>
        <taxon>Fungi</taxon>
        <taxon>Dikarya</taxon>
        <taxon>Basidiomycota</taxon>
        <taxon>Agaricomycotina</taxon>
        <taxon>Agaricomycetes</taxon>
        <taxon>Agaricomycetidae</taxon>
        <taxon>Agaricales</taxon>
        <taxon>Pleurotineae</taxon>
        <taxon>Pterulaceae</taxon>
        <taxon>Pterulicium</taxon>
    </lineage>
</organism>
<evidence type="ECO:0000313" key="3">
    <source>
        <dbReference type="EMBL" id="TFK95545.1"/>
    </source>
</evidence>
<dbReference type="AlphaFoldDB" id="A0A5C3Q097"/>
<evidence type="ECO:0000256" key="1">
    <source>
        <dbReference type="SAM" id="MobiDB-lite"/>
    </source>
</evidence>
<dbReference type="EMBL" id="ML178881">
    <property type="protein sequence ID" value="TFK95545.1"/>
    <property type="molecule type" value="Genomic_DNA"/>
</dbReference>
<evidence type="ECO:0000313" key="4">
    <source>
        <dbReference type="Proteomes" id="UP000305067"/>
    </source>
</evidence>
<feature type="chain" id="PRO_5023016292" description="Ser-Thr-rich glycosyl-phosphatidyl-inositol-anchored membrane family-domain-containing protein" evidence="2">
    <location>
        <begin position="24"/>
        <end position="219"/>
    </location>
</feature>
<feature type="signal peptide" evidence="2">
    <location>
        <begin position="1"/>
        <end position="23"/>
    </location>
</feature>
<name>A0A5C3Q097_9AGAR</name>
<keyword evidence="4" id="KW-1185">Reference proteome</keyword>
<dbReference type="Proteomes" id="UP000305067">
    <property type="component" value="Unassembled WGS sequence"/>
</dbReference>
<protein>
    <recommendedName>
        <fullName evidence="5">Ser-Thr-rich glycosyl-phosphatidyl-inositol-anchored membrane family-domain-containing protein</fullName>
    </recommendedName>
</protein>
<proteinExistence type="predicted"/>
<evidence type="ECO:0008006" key="5">
    <source>
        <dbReference type="Google" id="ProtNLM"/>
    </source>
</evidence>
<accession>A0A5C3Q097</accession>
<feature type="region of interest" description="Disordered" evidence="1">
    <location>
        <begin position="160"/>
        <end position="190"/>
    </location>
</feature>
<feature type="compositionally biased region" description="Acidic residues" evidence="1">
    <location>
        <begin position="172"/>
        <end position="183"/>
    </location>
</feature>
<keyword evidence="2" id="KW-0732">Signal</keyword>